<dbReference type="EMBL" id="CAJGYO010000018">
    <property type="protein sequence ID" value="CAD6337618.1"/>
    <property type="molecule type" value="Genomic_DNA"/>
</dbReference>
<dbReference type="InterPro" id="IPR009072">
    <property type="entry name" value="Histone-fold"/>
</dbReference>
<dbReference type="SUPFAM" id="SSF47113">
    <property type="entry name" value="Histone-fold"/>
    <property type="match status" value="1"/>
</dbReference>
<dbReference type="Gene3D" id="1.10.20.10">
    <property type="entry name" value="Histone, subunit A"/>
    <property type="match status" value="1"/>
</dbReference>
<protein>
    <submittedName>
        <fullName evidence="2">Uncharacterized protein</fullName>
    </submittedName>
</protein>
<reference evidence="2" key="1">
    <citation type="submission" date="2020-10" db="EMBL/GenBank/DDBJ databases">
        <authorList>
            <person name="Han B."/>
            <person name="Lu T."/>
            <person name="Zhao Q."/>
            <person name="Huang X."/>
            <person name="Zhao Y."/>
        </authorList>
    </citation>
    <scope>NUCLEOTIDE SEQUENCE</scope>
</reference>
<accession>A0A811S585</accession>
<dbReference type="AlphaFoldDB" id="A0A811S585"/>
<evidence type="ECO:0000313" key="2">
    <source>
        <dbReference type="EMBL" id="CAD6337618.1"/>
    </source>
</evidence>
<evidence type="ECO:0000256" key="1">
    <source>
        <dbReference type="SAM" id="MobiDB-lite"/>
    </source>
</evidence>
<dbReference type="Proteomes" id="UP000604825">
    <property type="component" value="Unassembled WGS sequence"/>
</dbReference>
<sequence length="127" mass="13614">MTIPKCHRDRRLTITADDLIAGFARLGLADYVQPMSEFLRLYRENVNQQVVAPPAPPAPTVEEEMAAPPPPPSPDLTLQLALPSVRDVTELAPHTDVYALWPGGAQAAVGTSLAPVPPPAADDEDDE</sequence>
<keyword evidence="3" id="KW-1185">Reference proteome</keyword>
<dbReference type="GO" id="GO:0046982">
    <property type="term" value="F:protein heterodimerization activity"/>
    <property type="evidence" value="ECO:0007669"/>
    <property type="project" value="InterPro"/>
</dbReference>
<name>A0A811S585_9POAL</name>
<proteinExistence type="predicted"/>
<gene>
    <name evidence="2" type="ORF">NCGR_LOCUS61716</name>
</gene>
<dbReference type="OrthoDB" id="613379at2759"/>
<comment type="caution">
    <text evidence="2">The sequence shown here is derived from an EMBL/GenBank/DDBJ whole genome shotgun (WGS) entry which is preliminary data.</text>
</comment>
<organism evidence="2 3">
    <name type="scientific">Miscanthus lutarioriparius</name>
    <dbReference type="NCBI Taxonomy" id="422564"/>
    <lineage>
        <taxon>Eukaryota</taxon>
        <taxon>Viridiplantae</taxon>
        <taxon>Streptophyta</taxon>
        <taxon>Embryophyta</taxon>
        <taxon>Tracheophyta</taxon>
        <taxon>Spermatophyta</taxon>
        <taxon>Magnoliopsida</taxon>
        <taxon>Liliopsida</taxon>
        <taxon>Poales</taxon>
        <taxon>Poaceae</taxon>
        <taxon>PACMAD clade</taxon>
        <taxon>Panicoideae</taxon>
        <taxon>Andropogonodae</taxon>
        <taxon>Andropogoneae</taxon>
        <taxon>Saccharinae</taxon>
        <taxon>Miscanthus</taxon>
    </lineage>
</organism>
<evidence type="ECO:0000313" key="3">
    <source>
        <dbReference type="Proteomes" id="UP000604825"/>
    </source>
</evidence>
<feature type="region of interest" description="Disordered" evidence="1">
    <location>
        <begin position="53"/>
        <end position="76"/>
    </location>
</feature>